<keyword evidence="1" id="KW-1133">Transmembrane helix</keyword>
<proteinExistence type="predicted"/>
<sequence length="108" mass="12051">MLGQSVEVAKIGSGHKQSGYGLWDVVSSLSTTRYSILPIQLVSIPAHLVSNKCTLFKCAGPSKAENINRHWWKYVPRVGASVLLSILLFIYFLINCRSLHVVYLYAQV</sequence>
<evidence type="ECO:0000313" key="3">
    <source>
        <dbReference type="Proteomes" id="UP000184304"/>
    </source>
</evidence>
<reference evidence="3" key="1">
    <citation type="journal article" date="2017" name="Genome Biol.">
        <title>Comparative genomics reveals high biological diversity and specific adaptations in the industrially and medically important fungal genus Aspergillus.</title>
        <authorList>
            <person name="de Vries R.P."/>
            <person name="Riley R."/>
            <person name="Wiebenga A."/>
            <person name="Aguilar-Osorio G."/>
            <person name="Amillis S."/>
            <person name="Uchima C.A."/>
            <person name="Anderluh G."/>
            <person name="Asadollahi M."/>
            <person name="Askin M."/>
            <person name="Barry K."/>
            <person name="Battaglia E."/>
            <person name="Bayram O."/>
            <person name="Benocci T."/>
            <person name="Braus-Stromeyer S.A."/>
            <person name="Caldana C."/>
            <person name="Canovas D."/>
            <person name="Cerqueira G.C."/>
            <person name="Chen F."/>
            <person name="Chen W."/>
            <person name="Choi C."/>
            <person name="Clum A."/>
            <person name="Dos Santos R.A."/>
            <person name="Damasio A.R."/>
            <person name="Diallinas G."/>
            <person name="Emri T."/>
            <person name="Fekete E."/>
            <person name="Flipphi M."/>
            <person name="Freyberg S."/>
            <person name="Gallo A."/>
            <person name="Gournas C."/>
            <person name="Habgood R."/>
            <person name="Hainaut M."/>
            <person name="Harispe M.L."/>
            <person name="Henrissat B."/>
            <person name="Hilden K.S."/>
            <person name="Hope R."/>
            <person name="Hossain A."/>
            <person name="Karabika E."/>
            <person name="Karaffa L."/>
            <person name="Karanyi Z."/>
            <person name="Krasevec N."/>
            <person name="Kuo A."/>
            <person name="Kusch H."/>
            <person name="LaButti K."/>
            <person name="Lagendijk E.L."/>
            <person name="Lapidus A."/>
            <person name="Levasseur A."/>
            <person name="Lindquist E."/>
            <person name="Lipzen A."/>
            <person name="Logrieco A.F."/>
            <person name="MacCabe A."/>
            <person name="Maekelae M.R."/>
            <person name="Malavazi I."/>
            <person name="Melin P."/>
            <person name="Meyer V."/>
            <person name="Mielnichuk N."/>
            <person name="Miskei M."/>
            <person name="Molnar A.P."/>
            <person name="Mule G."/>
            <person name="Ngan C.Y."/>
            <person name="Orejas M."/>
            <person name="Orosz E."/>
            <person name="Ouedraogo J.P."/>
            <person name="Overkamp K.M."/>
            <person name="Park H.-S."/>
            <person name="Perrone G."/>
            <person name="Piumi F."/>
            <person name="Punt P.J."/>
            <person name="Ram A.F."/>
            <person name="Ramon A."/>
            <person name="Rauscher S."/>
            <person name="Record E."/>
            <person name="Riano-Pachon D.M."/>
            <person name="Robert V."/>
            <person name="Roehrig J."/>
            <person name="Ruller R."/>
            <person name="Salamov A."/>
            <person name="Salih N.S."/>
            <person name="Samson R.A."/>
            <person name="Sandor E."/>
            <person name="Sanguinetti M."/>
            <person name="Schuetze T."/>
            <person name="Sepcic K."/>
            <person name="Shelest E."/>
            <person name="Sherlock G."/>
            <person name="Sophianopoulou V."/>
            <person name="Squina F.M."/>
            <person name="Sun H."/>
            <person name="Susca A."/>
            <person name="Todd R.B."/>
            <person name="Tsang A."/>
            <person name="Unkles S.E."/>
            <person name="van de Wiele N."/>
            <person name="van Rossen-Uffink D."/>
            <person name="Oliveira J.V."/>
            <person name="Vesth T.C."/>
            <person name="Visser J."/>
            <person name="Yu J.-H."/>
            <person name="Zhou M."/>
            <person name="Andersen M.R."/>
            <person name="Archer D.B."/>
            <person name="Baker S.E."/>
            <person name="Benoit I."/>
            <person name="Brakhage A.A."/>
            <person name="Braus G.H."/>
            <person name="Fischer R."/>
            <person name="Frisvad J.C."/>
            <person name="Goldman G.H."/>
            <person name="Houbraken J."/>
            <person name="Oakley B."/>
            <person name="Pocsi I."/>
            <person name="Scazzocchio C."/>
            <person name="Seiboth B."/>
            <person name="vanKuyk P.A."/>
            <person name="Wortman J."/>
            <person name="Dyer P.S."/>
            <person name="Grigoriev I.V."/>
        </authorList>
    </citation>
    <scope>NUCLEOTIDE SEQUENCE [LARGE SCALE GENOMIC DNA]</scope>
    <source>
        <strain evidence="3">CBS 134.48</strain>
    </source>
</reference>
<feature type="transmembrane region" description="Helical" evidence="1">
    <location>
        <begin position="74"/>
        <end position="94"/>
    </location>
</feature>
<gene>
    <name evidence="2" type="ORF">ASPTUDRAFT_715184</name>
</gene>
<dbReference type="EMBL" id="KV878204">
    <property type="protein sequence ID" value="OJI83336.1"/>
    <property type="molecule type" value="Genomic_DNA"/>
</dbReference>
<keyword evidence="1" id="KW-0472">Membrane</keyword>
<keyword evidence="3" id="KW-1185">Reference proteome</keyword>
<dbReference type="VEuPathDB" id="FungiDB:ASPTUDRAFT_715184"/>
<dbReference type="Proteomes" id="UP000184304">
    <property type="component" value="Unassembled WGS sequence"/>
</dbReference>
<keyword evidence="1" id="KW-0812">Transmembrane</keyword>
<accession>A0A1L9N211</accession>
<dbReference type="AlphaFoldDB" id="A0A1L9N211"/>
<name>A0A1L9N211_ASPTC</name>
<evidence type="ECO:0000313" key="2">
    <source>
        <dbReference type="EMBL" id="OJI83336.1"/>
    </source>
</evidence>
<organism evidence="2 3">
    <name type="scientific">Aspergillus tubingensis (strain CBS 134.48)</name>
    <dbReference type="NCBI Taxonomy" id="767770"/>
    <lineage>
        <taxon>Eukaryota</taxon>
        <taxon>Fungi</taxon>
        <taxon>Dikarya</taxon>
        <taxon>Ascomycota</taxon>
        <taxon>Pezizomycotina</taxon>
        <taxon>Eurotiomycetes</taxon>
        <taxon>Eurotiomycetidae</taxon>
        <taxon>Eurotiales</taxon>
        <taxon>Aspergillaceae</taxon>
        <taxon>Aspergillus</taxon>
        <taxon>Aspergillus subgen. Circumdati</taxon>
    </lineage>
</organism>
<evidence type="ECO:0000256" key="1">
    <source>
        <dbReference type="SAM" id="Phobius"/>
    </source>
</evidence>
<protein>
    <submittedName>
        <fullName evidence="2">Uncharacterized protein</fullName>
    </submittedName>
</protein>